<keyword evidence="2" id="KW-0238">DNA-binding</keyword>
<dbReference type="PANTHER" id="PTHR33154">
    <property type="entry name" value="TRANSCRIPTIONAL REGULATOR, ARSR FAMILY"/>
    <property type="match status" value="1"/>
</dbReference>
<reference evidence="6" key="1">
    <citation type="journal article" date="2019" name="Int. J. Syst. Evol. Microbiol.">
        <title>The Global Catalogue of Microorganisms (GCM) 10K type strain sequencing project: providing services to taxonomists for standard genome sequencing and annotation.</title>
        <authorList>
            <consortium name="The Broad Institute Genomics Platform"/>
            <consortium name="The Broad Institute Genome Sequencing Center for Infectious Disease"/>
            <person name="Wu L."/>
            <person name="Ma J."/>
        </authorList>
    </citation>
    <scope>NUCLEOTIDE SEQUENCE [LARGE SCALE GENOMIC DNA]</scope>
    <source>
        <strain evidence="6">JCM 11483</strain>
    </source>
</reference>
<gene>
    <name evidence="5" type="ORF">GCM10020260_06620</name>
</gene>
<dbReference type="InterPro" id="IPR036388">
    <property type="entry name" value="WH-like_DNA-bd_sf"/>
</dbReference>
<feature type="domain" description="HTH arsR-type" evidence="4">
    <location>
        <begin position="45"/>
        <end position="142"/>
    </location>
</feature>
<sequence>MNTSAVPSSHVDGALPGDSPGTVDLVRPVGVEACCTPAATADSALDAEEAVRLAARLKALADPNRLRVLSLLAADPRGEACVCDLTEPLGLGQPTVSHHVKVLVEAGLVTRRRRGSWTWCAVVPERLAEIAGSLGGLLESEASPTAVARSA</sequence>
<dbReference type="EMBL" id="BAAAYG010000003">
    <property type="protein sequence ID" value="GAA3281293.1"/>
    <property type="molecule type" value="Genomic_DNA"/>
</dbReference>
<dbReference type="InterPro" id="IPR011991">
    <property type="entry name" value="ArsR-like_HTH"/>
</dbReference>
<name>A0ABP6RB14_9MICC</name>
<dbReference type="InterPro" id="IPR001845">
    <property type="entry name" value="HTH_ArsR_DNA-bd_dom"/>
</dbReference>
<dbReference type="PANTHER" id="PTHR33154:SF18">
    <property type="entry name" value="ARSENICAL RESISTANCE OPERON REPRESSOR"/>
    <property type="match status" value="1"/>
</dbReference>
<evidence type="ECO:0000313" key="5">
    <source>
        <dbReference type="EMBL" id="GAA3281293.1"/>
    </source>
</evidence>
<dbReference type="InterPro" id="IPR051081">
    <property type="entry name" value="HTH_MetalResp_TranReg"/>
</dbReference>
<dbReference type="PRINTS" id="PR00778">
    <property type="entry name" value="HTHARSR"/>
</dbReference>
<dbReference type="RefSeq" id="WP_344718160.1">
    <property type="nucleotide sequence ID" value="NZ_BAAAYG010000003.1"/>
</dbReference>
<evidence type="ECO:0000313" key="6">
    <source>
        <dbReference type="Proteomes" id="UP001501736"/>
    </source>
</evidence>
<dbReference type="Gene3D" id="1.10.10.10">
    <property type="entry name" value="Winged helix-like DNA-binding domain superfamily/Winged helix DNA-binding domain"/>
    <property type="match status" value="1"/>
</dbReference>
<keyword evidence="6" id="KW-1185">Reference proteome</keyword>
<evidence type="ECO:0000256" key="1">
    <source>
        <dbReference type="ARBA" id="ARBA00023015"/>
    </source>
</evidence>
<dbReference type="Pfam" id="PF01022">
    <property type="entry name" value="HTH_5"/>
    <property type="match status" value="1"/>
</dbReference>
<evidence type="ECO:0000256" key="3">
    <source>
        <dbReference type="ARBA" id="ARBA00023163"/>
    </source>
</evidence>
<evidence type="ECO:0000256" key="2">
    <source>
        <dbReference type="ARBA" id="ARBA00023125"/>
    </source>
</evidence>
<dbReference type="NCBIfam" id="NF033788">
    <property type="entry name" value="HTH_metalloreg"/>
    <property type="match status" value="1"/>
</dbReference>
<dbReference type="Proteomes" id="UP001501736">
    <property type="component" value="Unassembled WGS sequence"/>
</dbReference>
<organism evidence="5 6">
    <name type="scientific">Nesterenkonia halobia</name>
    <dbReference type="NCBI Taxonomy" id="37922"/>
    <lineage>
        <taxon>Bacteria</taxon>
        <taxon>Bacillati</taxon>
        <taxon>Actinomycetota</taxon>
        <taxon>Actinomycetes</taxon>
        <taxon>Micrococcales</taxon>
        <taxon>Micrococcaceae</taxon>
        <taxon>Nesterenkonia</taxon>
    </lineage>
</organism>
<accession>A0ABP6RB14</accession>
<evidence type="ECO:0000259" key="4">
    <source>
        <dbReference type="PROSITE" id="PS50987"/>
    </source>
</evidence>
<keyword evidence="1" id="KW-0805">Transcription regulation</keyword>
<proteinExistence type="predicted"/>
<keyword evidence="3" id="KW-0804">Transcription</keyword>
<dbReference type="SUPFAM" id="SSF46785">
    <property type="entry name" value="Winged helix' DNA-binding domain"/>
    <property type="match status" value="1"/>
</dbReference>
<comment type="caution">
    <text evidence="5">The sequence shown here is derived from an EMBL/GenBank/DDBJ whole genome shotgun (WGS) entry which is preliminary data.</text>
</comment>
<dbReference type="SMART" id="SM00418">
    <property type="entry name" value="HTH_ARSR"/>
    <property type="match status" value="1"/>
</dbReference>
<dbReference type="PROSITE" id="PS50987">
    <property type="entry name" value="HTH_ARSR_2"/>
    <property type="match status" value="1"/>
</dbReference>
<dbReference type="InterPro" id="IPR036390">
    <property type="entry name" value="WH_DNA-bd_sf"/>
</dbReference>
<protein>
    <recommendedName>
        <fullName evidence="4">HTH arsR-type domain-containing protein</fullName>
    </recommendedName>
</protein>
<dbReference type="CDD" id="cd00090">
    <property type="entry name" value="HTH_ARSR"/>
    <property type="match status" value="1"/>
</dbReference>